<name>A0ABY7JUW8_9ACTN</name>
<comment type="subcellular location">
    <subcellularLocation>
        <location evidence="1">Cell membrane</location>
        <topology evidence="1">Multi-pass membrane protein</topology>
    </subcellularLocation>
</comment>
<keyword evidence="3 6" id="KW-0812">Transmembrane</keyword>
<feature type="transmembrane region" description="Helical" evidence="6">
    <location>
        <begin position="239"/>
        <end position="263"/>
    </location>
</feature>
<dbReference type="InterPro" id="IPR043428">
    <property type="entry name" value="LivM-like"/>
</dbReference>
<dbReference type="Pfam" id="PF02653">
    <property type="entry name" value="BPD_transp_2"/>
    <property type="match status" value="1"/>
</dbReference>
<feature type="transmembrane region" description="Helical" evidence="6">
    <location>
        <begin position="41"/>
        <end position="64"/>
    </location>
</feature>
<evidence type="ECO:0000256" key="1">
    <source>
        <dbReference type="ARBA" id="ARBA00004651"/>
    </source>
</evidence>
<dbReference type="EMBL" id="CP097463">
    <property type="protein sequence ID" value="WAX56336.1"/>
    <property type="molecule type" value="Genomic_DNA"/>
</dbReference>
<dbReference type="RefSeq" id="WP_269442868.1">
    <property type="nucleotide sequence ID" value="NZ_CP097463.1"/>
</dbReference>
<evidence type="ECO:0000256" key="2">
    <source>
        <dbReference type="ARBA" id="ARBA00022475"/>
    </source>
</evidence>
<evidence type="ECO:0000256" key="4">
    <source>
        <dbReference type="ARBA" id="ARBA00022989"/>
    </source>
</evidence>
<feature type="transmembrane region" description="Helical" evidence="6">
    <location>
        <begin position="283"/>
        <end position="303"/>
    </location>
</feature>
<evidence type="ECO:0000256" key="3">
    <source>
        <dbReference type="ARBA" id="ARBA00022692"/>
    </source>
</evidence>
<feature type="transmembrane region" description="Helical" evidence="6">
    <location>
        <begin position="84"/>
        <end position="106"/>
    </location>
</feature>
<feature type="transmembrane region" description="Helical" evidence="6">
    <location>
        <begin position="201"/>
        <end position="227"/>
    </location>
</feature>
<protein>
    <submittedName>
        <fullName evidence="7">Branched-chain amino acid ABC transporter permease</fullName>
    </submittedName>
</protein>
<evidence type="ECO:0000256" key="5">
    <source>
        <dbReference type="ARBA" id="ARBA00023136"/>
    </source>
</evidence>
<keyword evidence="2" id="KW-1003">Cell membrane</keyword>
<dbReference type="Proteomes" id="UP001164693">
    <property type="component" value="Chromosome"/>
</dbReference>
<keyword evidence="8" id="KW-1185">Reference proteome</keyword>
<gene>
    <name evidence="7" type="ORF">M6B22_17605</name>
</gene>
<evidence type="ECO:0000313" key="7">
    <source>
        <dbReference type="EMBL" id="WAX56336.1"/>
    </source>
</evidence>
<feature type="transmembrane region" description="Helical" evidence="6">
    <location>
        <begin position="12"/>
        <end position="29"/>
    </location>
</feature>
<organism evidence="7 8">
    <name type="scientific">Jatrophihabitans cynanchi</name>
    <dbReference type="NCBI Taxonomy" id="2944128"/>
    <lineage>
        <taxon>Bacteria</taxon>
        <taxon>Bacillati</taxon>
        <taxon>Actinomycetota</taxon>
        <taxon>Actinomycetes</taxon>
        <taxon>Jatrophihabitantales</taxon>
        <taxon>Jatrophihabitantaceae</taxon>
        <taxon>Jatrophihabitans</taxon>
    </lineage>
</organism>
<proteinExistence type="predicted"/>
<keyword evidence="4 6" id="KW-1133">Transmembrane helix</keyword>
<evidence type="ECO:0000256" key="6">
    <source>
        <dbReference type="SAM" id="Phobius"/>
    </source>
</evidence>
<feature type="transmembrane region" description="Helical" evidence="6">
    <location>
        <begin position="113"/>
        <end position="130"/>
    </location>
</feature>
<keyword evidence="5 6" id="KW-0472">Membrane</keyword>
<dbReference type="PANTHER" id="PTHR30482:SF10">
    <property type="entry name" value="HIGH-AFFINITY BRANCHED-CHAIN AMINO ACID TRANSPORT PROTEIN BRAE"/>
    <property type="match status" value="1"/>
</dbReference>
<reference evidence="7" key="1">
    <citation type="submission" date="2022-05" db="EMBL/GenBank/DDBJ databases">
        <title>Jatrophihabitans sp. SB3-54 whole genome sequence.</title>
        <authorList>
            <person name="Suh M.K."/>
            <person name="Eom M.K."/>
            <person name="Kim J.S."/>
            <person name="Kim H.S."/>
            <person name="Do H.E."/>
            <person name="Shin Y.K."/>
            <person name="Lee J.-S."/>
        </authorList>
    </citation>
    <scope>NUCLEOTIDE SEQUENCE</scope>
    <source>
        <strain evidence="7">SB3-54</strain>
    </source>
</reference>
<accession>A0ABY7JUW8</accession>
<evidence type="ECO:0000313" key="8">
    <source>
        <dbReference type="Proteomes" id="UP001164693"/>
    </source>
</evidence>
<dbReference type="InterPro" id="IPR001851">
    <property type="entry name" value="ABC_transp_permease"/>
</dbReference>
<dbReference type="PANTHER" id="PTHR30482">
    <property type="entry name" value="HIGH-AFFINITY BRANCHED-CHAIN AMINO ACID TRANSPORT SYSTEM PERMEASE"/>
    <property type="match status" value="1"/>
</dbReference>
<sequence length="325" mass="33747">MRRYLPPPDVCTAILGAIVLLALTNWANGNGFRSSLMITGYTYGLIALGMFVPFVLAGSLSLAYSAHAAIGAYAVAILSTREHWPLWTGWLVGPPIAAAVAVLLGLATRRLSGFFLGAVTLLFANAFTQFLGQSHFTGGAAGISTLPLLSFFGWQPSVQDQVIAGAVLIAVLAFALDRLRLSRWGILVRTSREVPIVVETGGVSVAALELVALGIGAAIASLGGALFTSNIGAVNPETFSTNVIFLAVFMPIIGGIGTAWGAVLGAGVIVDLTLNVDALSSSGTLLVSLGVLIILIVFPKGVLGFTETVSRNTSLLLRRRGAVRT</sequence>
<dbReference type="CDD" id="cd06581">
    <property type="entry name" value="TM_PBP1_LivM_like"/>
    <property type="match status" value="1"/>
</dbReference>